<name>X7YU70_MYCKA</name>
<protein>
    <submittedName>
        <fullName evidence="2">Integrase, catalytic region domain protein</fullName>
    </submittedName>
</protein>
<dbReference type="Proteomes" id="UP000020561">
    <property type="component" value="Unassembled WGS sequence"/>
</dbReference>
<evidence type="ECO:0000256" key="1">
    <source>
        <dbReference type="SAM" id="MobiDB-lite"/>
    </source>
</evidence>
<gene>
    <name evidence="2" type="ORF">I545_5703</name>
</gene>
<organism evidence="2 3">
    <name type="scientific">Mycobacterium kansasii 662</name>
    <dbReference type="NCBI Taxonomy" id="1299326"/>
    <lineage>
        <taxon>Bacteria</taxon>
        <taxon>Bacillati</taxon>
        <taxon>Actinomycetota</taxon>
        <taxon>Actinomycetes</taxon>
        <taxon>Mycobacteriales</taxon>
        <taxon>Mycobacteriaceae</taxon>
        <taxon>Mycobacterium</taxon>
    </lineage>
</organism>
<comment type="caution">
    <text evidence="2">The sequence shown here is derived from an EMBL/GenBank/DDBJ whole genome shotgun (WGS) entry which is preliminary data.</text>
</comment>
<feature type="region of interest" description="Disordered" evidence="1">
    <location>
        <begin position="50"/>
        <end position="70"/>
    </location>
</feature>
<accession>X7YU70</accession>
<feature type="region of interest" description="Disordered" evidence="1">
    <location>
        <begin position="1"/>
        <end position="23"/>
    </location>
</feature>
<sequence length="70" mass="7471">MQTHDRAGTAFGYPEPLAQSRDGSALAVRGQKFPVMMVIGCRPEDLTPKFPGRSSAFREDLSSLGAASTT</sequence>
<dbReference type="EMBL" id="JAOA01000012">
    <property type="protein sequence ID" value="EUA10281.1"/>
    <property type="molecule type" value="Genomic_DNA"/>
</dbReference>
<evidence type="ECO:0000313" key="2">
    <source>
        <dbReference type="EMBL" id="EUA10281.1"/>
    </source>
</evidence>
<proteinExistence type="predicted"/>
<dbReference type="AlphaFoldDB" id="X7YU70"/>
<evidence type="ECO:0000313" key="3">
    <source>
        <dbReference type="Proteomes" id="UP000020561"/>
    </source>
</evidence>
<reference evidence="2 3" key="1">
    <citation type="submission" date="2013-12" db="EMBL/GenBank/DDBJ databases">
        <authorList>
            <person name="Brown-Elliot B."/>
            <person name="Wallace R."/>
            <person name="Lenaerts A."/>
            <person name="Ordway D."/>
            <person name="DeGroote M.A."/>
            <person name="Parker T."/>
            <person name="Sizemore C."/>
            <person name="Tallon L.J."/>
            <person name="Sadzewicz L.K."/>
            <person name="Sengamalay N."/>
            <person name="Fraser C.M."/>
            <person name="Hine E."/>
            <person name="Shefchek K.A."/>
            <person name="Das S.P."/>
            <person name="Tettelin H."/>
        </authorList>
    </citation>
    <scope>NUCLEOTIDE SEQUENCE [LARGE SCALE GENOMIC DNA]</scope>
    <source>
        <strain evidence="2 3">662</strain>
    </source>
</reference>